<sequence length="223" mass="24753">MRRDSGEWQPTKRMARPPHETEDAARTRRIVPEPPTTHRMDGPTEPVRRQGERYDAPTQPVSSVPTSPAPSMRGRASVPAQRTSYAQPEEYDTLAERPLRPGTPWFGPDSRLGGRGARRGLELSIAGGLFALIGWGAWALDNQAGSFITQLVLFVTVIAVSAGVFFAARLAGYLFYEKLFRRKRHTARLAHLLTAAFLIVCGVKYLQNVKVIAEGIAWIQSLF</sequence>
<dbReference type="Proteomes" id="UP001165079">
    <property type="component" value="Unassembled WGS sequence"/>
</dbReference>
<reference evidence="3" key="1">
    <citation type="submission" date="2023-03" db="EMBL/GenBank/DDBJ databases">
        <title>Actinorhabdospora filicis NBRC 111898.</title>
        <authorList>
            <person name="Ichikawa N."/>
            <person name="Sato H."/>
            <person name="Tonouchi N."/>
        </authorList>
    </citation>
    <scope>NUCLEOTIDE SEQUENCE</scope>
    <source>
        <strain evidence="3">NBRC 111898</strain>
    </source>
</reference>
<evidence type="ECO:0000256" key="1">
    <source>
        <dbReference type="SAM" id="MobiDB-lite"/>
    </source>
</evidence>
<proteinExistence type="predicted"/>
<keyword evidence="2" id="KW-0472">Membrane</keyword>
<name>A0A9W6W1F3_9ACTN</name>
<feature type="transmembrane region" description="Helical" evidence="2">
    <location>
        <begin position="188"/>
        <end position="206"/>
    </location>
</feature>
<keyword evidence="4" id="KW-1185">Reference proteome</keyword>
<gene>
    <name evidence="3" type="ORF">Afil01_06390</name>
</gene>
<evidence type="ECO:0000313" key="3">
    <source>
        <dbReference type="EMBL" id="GLZ75832.1"/>
    </source>
</evidence>
<feature type="compositionally biased region" description="Basic and acidic residues" evidence="1">
    <location>
        <begin position="17"/>
        <end position="26"/>
    </location>
</feature>
<accession>A0A9W6W1F3</accession>
<feature type="transmembrane region" description="Helical" evidence="2">
    <location>
        <begin position="120"/>
        <end position="140"/>
    </location>
</feature>
<evidence type="ECO:0000256" key="2">
    <source>
        <dbReference type="SAM" id="Phobius"/>
    </source>
</evidence>
<dbReference type="AlphaFoldDB" id="A0A9W6W1F3"/>
<evidence type="ECO:0000313" key="4">
    <source>
        <dbReference type="Proteomes" id="UP001165079"/>
    </source>
</evidence>
<dbReference type="EMBL" id="BSTX01000001">
    <property type="protein sequence ID" value="GLZ75832.1"/>
    <property type="molecule type" value="Genomic_DNA"/>
</dbReference>
<feature type="region of interest" description="Disordered" evidence="1">
    <location>
        <begin position="1"/>
        <end position="89"/>
    </location>
</feature>
<protein>
    <submittedName>
        <fullName evidence="3">Uncharacterized protein</fullName>
    </submittedName>
</protein>
<keyword evidence="2" id="KW-1133">Transmembrane helix</keyword>
<feature type="compositionally biased region" description="Basic and acidic residues" evidence="1">
    <location>
        <begin position="36"/>
        <end position="55"/>
    </location>
</feature>
<organism evidence="3 4">
    <name type="scientific">Actinorhabdospora filicis</name>
    <dbReference type="NCBI Taxonomy" id="1785913"/>
    <lineage>
        <taxon>Bacteria</taxon>
        <taxon>Bacillati</taxon>
        <taxon>Actinomycetota</taxon>
        <taxon>Actinomycetes</taxon>
        <taxon>Micromonosporales</taxon>
        <taxon>Micromonosporaceae</taxon>
        <taxon>Actinorhabdospora</taxon>
    </lineage>
</organism>
<keyword evidence="2" id="KW-0812">Transmembrane</keyword>
<comment type="caution">
    <text evidence="3">The sequence shown here is derived from an EMBL/GenBank/DDBJ whole genome shotgun (WGS) entry which is preliminary data.</text>
</comment>
<feature type="compositionally biased region" description="Low complexity" evidence="1">
    <location>
        <begin position="56"/>
        <end position="71"/>
    </location>
</feature>
<feature type="transmembrane region" description="Helical" evidence="2">
    <location>
        <begin position="152"/>
        <end position="176"/>
    </location>
</feature>
<dbReference type="RefSeq" id="WP_285661053.1">
    <property type="nucleotide sequence ID" value="NZ_BSTX01000001.1"/>
</dbReference>